<evidence type="ECO:0000313" key="2">
    <source>
        <dbReference type="Proteomes" id="UP000051952"/>
    </source>
</evidence>
<name>A0A0S4KKE1_BODSA</name>
<organism evidence="1 2">
    <name type="scientific">Bodo saltans</name>
    <name type="common">Flagellated protozoan</name>
    <dbReference type="NCBI Taxonomy" id="75058"/>
    <lineage>
        <taxon>Eukaryota</taxon>
        <taxon>Discoba</taxon>
        <taxon>Euglenozoa</taxon>
        <taxon>Kinetoplastea</taxon>
        <taxon>Metakinetoplastina</taxon>
        <taxon>Eubodonida</taxon>
        <taxon>Bodonidae</taxon>
        <taxon>Bodo</taxon>
    </lineage>
</organism>
<reference evidence="2" key="1">
    <citation type="submission" date="2015-09" db="EMBL/GenBank/DDBJ databases">
        <authorList>
            <consortium name="Pathogen Informatics"/>
        </authorList>
    </citation>
    <scope>NUCLEOTIDE SEQUENCE [LARGE SCALE GENOMIC DNA]</scope>
    <source>
        <strain evidence="2">Lake Konstanz</strain>
    </source>
</reference>
<feature type="non-terminal residue" evidence="1">
    <location>
        <position position="1"/>
    </location>
</feature>
<gene>
    <name evidence="1" type="ORF">BSAL_16325</name>
</gene>
<evidence type="ECO:0000313" key="1">
    <source>
        <dbReference type="EMBL" id="CUI14815.1"/>
    </source>
</evidence>
<dbReference type="AlphaFoldDB" id="A0A0S4KKE1"/>
<sequence length="68" mass="7251">FLNRLRTGTKAFGQVSSLVIPRLFSGDRSEGGAPHKPVVSALSIDACAIASDADPKYSSHAKPFTRLH</sequence>
<dbReference type="VEuPathDB" id="TriTrypDB:BSAL_16325"/>
<dbReference type="Proteomes" id="UP000051952">
    <property type="component" value="Unassembled WGS sequence"/>
</dbReference>
<protein>
    <submittedName>
        <fullName evidence="1">Uncharacterized protein</fullName>
    </submittedName>
</protein>
<accession>A0A0S4KKE1</accession>
<keyword evidence="2" id="KW-1185">Reference proteome</keyword>
<proteinExistence type="predicted"/>
<dbReference type="EMBL" id="CYKH01001661">
    <property type="protein sequence ID" value="CUI14815.1"/>
    <property type="molecule type" value="Genomic_DNA"/>
</dbReference>